<dbReference type="AlphaFoldDB" id="A0AA86NPI7"/>
<reference evidence="1" key="1">
    <citation type="submission" date="2023-06" db="EMBL/GenBank/DDBJ databases">
        <authorList>
            <person name="Kurt Z."/>
        </authorList>
    </citation>
    <scope>NUCLEOTIDE SEQUENCE</scope>
</reference>
<accession>A0AA86NPI7</accession>
<comment type="caution">
    <text evidence="1">The sequence shown here is derived from an EMBL/GenBank/DDBJ whole genome shotgun (WGS) entry which is preliminary data.</text>
</comment>
<protein>
    <submittedName>
        <fullName evidence="2">Hypothetical_protein</fullName>
    </submittedName>
</protein>
<dbReference type="EMBL" id="CAXDID020000093">
    <property type="protein sequence ID" value="CAL6023389.1"/>
    <property type="molecule type" value="Genomic_DNA"/>
</dbReference>
<proteinExistence type="predicted"/>
<dbReference type="EMBL" id="CATOUU010000302">
    <property type="protein sequence ID" value="CAI9924097.1"/>
    <property type="molecule type" value="Genomic_DNA"/>
</dbReference>
<keyword evidence="3" id="KW-1185">Reference proteome</keyword>
<reference evidence="2 3" key="2">
    <citation type="submission" date="2024-07" db="EMBL/GenBank/DDBJ databases">
        <authorList>
            <person name="Akdeniz Z."/>
        </authorList>
    </citation>
    <scope>NUCLEOTIDE SEQUENCE [LARGE SCALE GENOMIC DNA]</scope>
</reference>
<organism evidence="1">
    <name type="scientific">Hexamita inflata</name>
    <dbReference type="NCBI Taxonomy" id="28002"/>
    <lineage>
        <taxon>Eukaryota</taxon>
        <taxon>Metamonada</taxon>
        <taxon>Diplomonadida</taxon>
        <taxon>Hexamitidae</taxon>
        <taxon>Hexamitinae</taxon>
        <taxon>Hexamita</taxon>
    </lineage>
</organism>
<dbReference type="Proteomes" id="UP001642409">
    <property type="component" value="Unassembled WGS sequence"/>
</dbReference>
<evidence type="ECO:0000313" key="2">
    <source>
        <dbReference type="EMBL" id="CAL6023389.1"/>
    </source>
</evidence>
<evidence type="ECO:0000313" key="3">
    <source>
        <dbReference type="Proteomes" id="UP001642409"/>
    </source>
</evidence>
<name>A0AA86NPI7_9EUKA</name>
<gene>
    <name evidence="1" type="ORF">HINF_LOCUS11742</name>
    <name evidence="2" type="ORF">HINF_LOCUS29110</name>
</gene>
<evidence type="ECO:0000313" key="1">
    <source>
        <dbReference type="EMBL" id="CAI9924097.1"/>
    </source>
</evidence>
<sequence length="155" mass="18380">MKSVPRLLQKIQRFSIYNTVFVQIIKSVKIFLKTYWNSISSYYEHVVQNSPQYESSCQHDRTNSQRKPDFSLIRDDHLQGGKPAKLHQHQALRRQPHFQLVKFRSESVPPTSSTPEREVPILFQRTIMLELPWQYLISLISQINKYLCVYQKSSL</sequence>